<dbReference type="Pfam" id="PF03202">
    <property type="entry name" value="Lipoprotein_10"/>
    <property type="match status" value="1"/>
</dbReference>
<gene>
    <name evidence="4" type="ORF">CSW10_01770</name>
</gene>
<keyword evidence="5" id="KW-1185">Reference proteome</keyword>
<evidence type="ECO:0000256" key="1">
    <source>
        <dbReference type="ARBA" id="ARBA00009031"/>
    </source>
</evidence>
<dbReference type="Proteomes" id="UP000224629">
    <property type="component" value="Chromosome"/>
</dbReference>
<dbReference type="RefSeq" id="WP_099451908.1">
    <property type="nucleotide sequence ID" value="NZ_CP024161.1"/>
</dbReference>
<feature type="chain" id="PRO_5046058391" description="Mycoplasma lipoprotein C-terminal domain-containing protein" evidence="2">
    <location>
        <begin position="22"/>
        <end position="627"/>
    </location>
</feature>
<accession>A0ABM6PR63</accession>
<feature type="signal peptide" evidence="2">
    <location>
        <begin position="1"/>
        <end position="21"/>
    </location>
</feature>
<dbReference type="InterPro" id="IPR054825">
    <property type="entry name" value="P68-like"/>
</dbReference>
<keyword evidence="2" id="KW-0732">Signal</keyword>
<organism evidence="4 5">
    <name type="scientific">Mesomycoplasma dispar</name>
    <dbReference type="NCBI Taxonomy" id="86660"/>
    <lineage>
        <taxon>Bacteria</taxon>
        <taxon>Bacillati</taxon>
        <taxon>Mycoplasmatota</taxon>
        <taxon>Mycoplasmoidales</taxon>
        <taxon>Metamycoplasmataceae</taxon>
        <taxon>Mesomycoplasma</taxon>
    </lineage>
</organism>
<sequence length="627" mass="70809">MKLKKIFKTFALLSPSFLLVAAACGANQEEKKPTENGSEKTIDLTKIDPKTQVVLTTSQGSSWPLIFGLNVYGKNEKGLIPYYNQKFKNDADFAPVRIVLNDEAKAKTQSQTTQNIKNLLDSNSDQIPSLVLGDSSTASVLEQYNRLLDVRNDKLKPELFANKLVSAYNDTGFAKNNKFYNIPFNNNDVDALGFNLDNLKIILDLIKKGGGSVDESMEVYKKAVESETKGNSTPENSFFKALEVKNDQVFKDLKVTMSTFSNIEEALEFATKFIEGLKIKENSKIDQNTDNASIFAIDYSGLILHKNLVSKTGKSFWKSQGKDLSYPIITDESLRNEFKQSYEKFVNTNKTLEHKVGNKTKVLQAFQFKDFKGEGIGDWGSHDILRYRTVFGYIPGVGIKQSIDSATTRYLFAKDKAENAKKFTTFHDVFTTNQPLKSRSDSPYSVFAAGGSSLIPIRTDSEKINKATIKFLEWLYTGQNDIDGKMVDNVDYLMENTGYFVPTKEILTEKKLEEVKAKYQEYFDKIVDFETKNKKSYELINKDDVKKIDWSLYEKMANLRSVIISMESMLKALKEQGDKLKILTDNGNFKATKISGIILDSLIQSTRVENKKTTSADDILKLISEQN</sequence>
<evidence type="ECO:0000256" key="2">
    <source>
        <dbReference type="SAM" id="SignalP"/>
    </source>
</evidence>
<dbReference type="EMBL" id="CP024161">
    <property type="protein sequence ID" value="ATP59661.1"/>
    <property type="molecule type" value="Genomic_DNA"/>
</dbReference>
<evidence type="ECO:0000313" key="5">
    <source>
        <dbReference type="Proteomes" id="UP000224629"/>
    </source>
</evidence>
<comment type="similarity">
    <text evidence="1">Belongs to the MG185/MG260 family.</text>
</comment>
<feature type="domain" description="Mycoplasma lipoprotein C-terminal" evidence="3">
    <location>
        <begin position="451"/>
        <end position="543"/>
    </location>
</feature>
<evidence type="ECO:0000313" key="4">
    <source>
        <dbReference type="EMBL" id="ATP59661.1"/>
    </source>
</evidence>
<reference evidence="4" key="1">
    <citation type="submission" date="2017-10" db="EMBL/GenBank/DDBJ databases">
        <title>Genome-wide analysis of the first isolated strain mycoplasma dispar GS01.</title>
        <authorList>
            <person name="Hao H."/>
            <person name="Chen S."/>
            <person name="Zhao P."/>
            <person name="Chu Y."/>
            <person name="Liu Y."/>
        </authorList>
    </citation>
    <scope>NUCLEOTIDE SEQUENCE [LARGE SCALE GENOMIC DNA]</scope>
    <source>
        <strain evidence="4">GS01</strain>
    </source>
</reference>
<dbReference type="PROSITE" id="PS51257">
    <property type="entry name" value="PROKAR_LIPOPROTEIN"/>
    <property type="match status" value="1"/>
</dbReference>
<dbReference type="InterPro" id="IPR004890">
    <property type="entry name" value="Lipoprotein_10_C"/>
</dbReference>
<proteinExistence type="inferred from homology"/>
<dbReference type="NCBIfam" id="NF045826">
    <property type="entry name" value="lipo_P68"/>
    <property type="match status" value="1"/>
</dbReference>
<protein>
    <recommendedName>
        <fullName evidence="3">Mycoplasma lipoprotein C-terminal domain-containing protein</fullName>
    </recommendedName>
</protein>
<name>A0ABM6PR63_9BACT</name>
<evidence type="ECO:0000259" key="3">
    <source>
        <dbReference type="Pfam" id="PF03202"/>
    </source>
</evidence>